<dbReference type="InterPro" id="IPR000719">
    <property type="entry name" value="Prot_kinase_dom"/>
</dbReference>
<organism evidence="7 8">
    <name type="scientific">Phlyctema vagabunda</name>
    <dbReference type="NCBI Taxonomy" id="108571"/>
    <lineage>
        <taxon>Eukaryota</taxon>
        <taxon>Fungi</taxon>
        <taxon>Dikarya</taxon>
        <taxon>Ascomycota</taxon>
        <taxon>Pezizomycotina</taxon>
        <taxon>Leotiomycetes</taxon>
        <taxon>Helotiales</taxon>
        <taxon>Dermateaceae</taxon>
        <taxon>Phlyctema</taxon>
    </lineage>
</organism>
<keyword evidence="1" id="KW-0808">Transferase</keyword>
<sequence>MRLQWFLNLFVFITDPVQWLWDWSKRLNQTQNSHIIQDSCCVRGDLNIRIFEPIAPTLKIESNVRDSKGECLAGGASGIIERLPSGNVVKSPWTGSREYDCRRDITIESDIYERLGPHPRLLQIINWDPEDCVLTMEYLPNGSLKDFLLAQNDKISIKQRLHWPREAAEGLQLLHDADVIHCDVEPRNFLIDANLSLKIGDFGGSSLRGSQPSACAPTRFLPPDFDWRRQPTIEDDLFGLGSTIYFIMTGQYPFAELGSDEVEANFRARRFPSVEGILCGDIFKQCWSSEIASAQVAYNLIQVVI</sequence>
<feature type="chain" id="PRO_5046933295" description="Protein kinase domain-containing protein" evidence="5">
    <location>
        <begin position="20"/>
        <end position="305"/>
    </location>
</feature>
<dbReference type="InterPro" id="IPR051681">
    <property type="entry name" value="Ser/Thr_Kinases-Pseudokinases"/>
</dbReference>
<dbReference type="SUPFAM" id="SSF56112">
    <property type="entry name" value="Protein kinase-like (PK-like)"/>
    <property type="match status" value="1"/>
</dbReference>
<comment type="caution">
    <text evidence="7">The sequence shown here is derived from an EMBL/GenBank/DDBJ whole genome shotgun (WGS) entry which is preliminary data.</text>
</comment>
<protein>
    <recommendedName>
        <fullName evidence="6">Protein kinase domain-containing protein</fullName>
    </recommendedName>
</protein>
<dbReference type="Pfam" id="PF00069">
    <property type="entry name" value="Pkinase"/>
    <property type="match status" value="1"/>
</dbReference>
<dbReference type="InterPro" id="IPR011009">
    <property type="entry name" value="Kinase-like_dom_sf"/>
</dbReference>
<dbReference type="PROSITE" id="PS50011">
    <property type="entry name" value="PROTEIN_KINASE_DOM"/>
    <property type="match status" value="1"/>
</dbReference>
<proteinExistence type="predicted"/>
<dbReference type="Gene3D" id="1.10.510.10">
    <property type="entry name" value="Transferase(Phosphotransferase) domain 1"/>
    <property type="match status" value="1"/>
</dbReference>
<keyword evidence="5" id="KW-0732">Signal</keyword>
<dbReference type="Proteomes" id="UP001629113">
    <property type="component" value="Unassembled WGS sequence"/>
</dbReference>
<evidence type="ECO:0000259" key="6">
    <source>
        <dbReference type="PROSITE" id="PS50011"/>
    </source>
</evidence>
<gene>
    <name evidence="7" type="ORF">PVAG01_01942</name>
</gene>
<evidence type="ECO:0000256" key="2">
    <source>
        <dbReference type="ARBA" id="ARBA00022741"/>
    </source>
</evidence>
<dbReference type="EMBL" id="JBFCZG010000001">
    <property type="protein sequence ID" value="KAL3428433.1"/>
    <property type="molecule type" value="Genomic_DNA"/>
</dbReference>
<keyword evidence="4" id="KW-0067">ATP-binding</keyword>
<accession>A0ABR4PYL4</accession>
<keyword evidence="3" id="KW-0418">Kinase</keyword>
<feature type="domain" description="Protein kinase" evidence="6">
    <location>
        <begin position="66"/>
        <end position="305"/>
    </location>
</feature>
<evidence type="ECO:0000313" key="8">
    <source>
        <dbReference type="Proteomes" id="UP001629113"/>
    </source>
</evidence>
<keyword evidence="2" id="KW-0547">Nucleotide-binding</keyword>
<evidence type="ECO:0000313" key="7">
    <source>
        <dbReference type="EMBL" id="KAL3428433.1"/>
    </source>
</evidence>
<reference evidence="7 8" key="1">
    <citation type="submission" date="2024-06" db="EMBL/GenBank/DDBJ databases">
        <title>Complete genome of Phlyctema vagabunda strain 19-DSS-EL-015.</title>
        <authorList>
            <person name="Fiorenzani C."/>
        </authorList>
    </citation>
    <scope>NUCLEOTIDE SEQUENCE [LARGE SCALE GENOMIC DNA]</scope>
    <source>
        <strain evidence="7 8">19-DSS-EL-015</strain>
    </source>
</reference>
<dbReference type="PANTHER" id="PTHR44329">
    <property type="entry name" value="SERINE/THREONINE-PROTEIN KINASE TNNI3K-RELATED"/>
    <property type="match status" value="1"/>
</dbReference>
<evidence type="ECO:0000256" key="4">
    <source>
        <dbReference type="ARBA" id="ARBA00022840"/>
    </source>
</evidence>
<evidence type="ECO:0000256" key="3">
    <source>
        <dbReference type="ARBA" id="ARBA00022777"/>
    </source>
</evidence>
<name>A0ABR4PYL4_9HELO</name>
<keyword evidence="8" id="KW-1185">Reference proteome</keyword>
<dbReference type="CDD" id="cd00180">
    <property type="entry name" value="PKc"/>
    <property type="match status" value="1"/>
</dbReference>
<evidence type="ECO:0000256" key="5">
    <source>
        <dbReference type="SAM" id="SignalP"/>
    </source>
</evidence>
<dbReference type="PANTHER" id="PTHR44329:SF288">
    <property type="entry name" value="MITOGEN-ACTIVATED PROTEIN KINASE KINASE KINASE 20"/>
    <property type="match status" value="1"/>
</dbReference>
<feature type="signal peptide" evidence="5">
    <location>
        <begin position="1"/>
        <end position="19"/>
    </location>
</feature>
<evidence type="ECO:0000256" key="1">
    <source>
        <dbReference type="ARBA" id="ARBA00022679"/>
    </source>
</evidence>